<keyword evidence="2" id="KW-1185">Reference proteome</keyword>
<evidence type="ECO:0000313" key="1">
    <source>
        <dbReference type="EMBL" id="GGX48473.1"/>
    </source>
</evidence>
<organism evidence="1 2">
    <name type="scientific">Saccharospirillum salsuginis</name>
    <dbReference type="NCBI Taxonomy" id="418750"/>
    <lineage>
        <taxon>Bacteria</taxon>
        <taxon>Pseudomonadati</taxon>
        <taxon>Pseudomonadota</taxon>
        <taxon>Gammaproteobacteria</taxon>
        <taxon>Oceanospirillales</taxon>
        <taxon>Saccharospirillaceae</taxon>
        <taxon>Saccharospirillum</taxon>
    </lineage>
</organism>
<evidence type="ECO:0000313" key="2">
    <source>
        <dbReference type="Proteomes" id="UP000626148"/>
    </source>
</evidence>
<gene>
    <name evidence="1" type="ORF">GCM10007392_14350</name>
</gene>
<comment type="caution">
    <text evidence="1">The sequence shown here is derived from an EMBL/GenBank/DDBJ whole genome shotgun (WGS) entry which is preliminary data.</text>
</comment>
<sequence length="118" mass="12527">MCVTMKVTAPIRYSLLVLLVLFQSGLGVSVWAGETPASMVDVPEATCLDHGGDHCDMLESAGQSRTACGGSACAAPSMLQAVPLLAGANPWLALQHERFHEPLPRSGYRNPLERPPSL</sequence>
<dbReference type="Proteomes" id="UP000626148">
    <property type="component" value="Unassembled WGS sequence"/>
</dbReference>
<reference evidence="1" key="2">
    <citation type="submission" date="2020-09" db="EMBL/GenBank/DDBJ databases">
        <authorList>
            <person name="Sun Q."/>
            <person name="Kim S."/>
        </authorList>
    </citation>
    <scope>NUCLEOTIDE SEQUENCE</scope>
    <source>
        <strain evidence="1">KCTC 22169</strain>
    </source>
</reference>
<proteinExistence type="predicted"/>
<name>A0A918K4C4_9GAMM</name>
<dbReference type="AlphaFoldDB" id="A0A918K4C4"/>
<protein>
    <submittedName>
        <fullName evidence="1">Uncharacterized protein</fullName>
    </submittedName>
</protein>
<accession>A0A918K4C4</accession>
<reference evidence="1" key="1">
    <citation type="journal article" date="2014" name="Int. J. Syst. Evol. Microbiol.">
        <title>Complete genome sequence of Corynebacterium casei LMG S-19264T (=DSM 44701T), isolated from a smear-ripened cheese.</title>
        <authorList>
            <consortium name="US DOE Joint Genome Institute (JGI-PGF)"/>
            <person name="Walter F."/>
            <person name="Albersmeier A."/>
            <person name="Kalinowski J."/>
            <person name="Ruckert C."/>
        </authorList>
    </citation>
    <scope>NUCLEOTIDE SEQUENCE</scope>
    <source>
        <strain evidence="1">KCTC 22169</strain>
    </source>
</reference>
<dbReference type="EMBL" id="BMXR01000003">
    <property type="protein sequence ID" value="GGX48473.1"/>
    <property type="molecule type" value="Genomic_DNA"/>
</dbReference>